<gene>
    <name evidence="1" type="ORF">CLOSAC_02530</name>
</gene>
<sequence>MDENILDYFGKVLMLDVRDRTIRNWDMILDGKMKGAAAQQVRDKLLNFNREQIEVLKWLIPQIVDLNLHNLLAMVEEHNEIKVEIYDGEANNNINEISDGLAGELYTEDGWIKRFSQKRYDEI</sequence>
<dbReference type="EMBL" id="LZYZ01000001">
    <property type="protein sequence ID" value="OOM15982.1"/>
    <property type="molecule type" value="Genomic_DNA"/>
</dbReference>
<accession>A0A1S8NI07</accession>
<evidence type="ECO:0000313" key="1">
    <source>
        <dbReference type="EMBL" id="OOM15982.1"/>
    </source>
</evidence>
<name>A0A1S8NI07_CLOSA</name>
<protein>
    <submittedName>
        <fullName evidence="1">Uncharacterized protein</fullName>
    </submittedName>
</protein>
<comment type="caution">
    <text evidence="1">The sequence shown here is derived from an EMBL/GenBank/DDBJ whole genome shotgun (WGS) entry which is preliminary data.</text>
</comment>
<dbReference type="Proteomes" id="UP000191154">
    <property type="component" value="Unassembled WGS sequence"/>
</dbReference>
<organism evidence="1 2">
    <name type="scientific">Clostridium saccharobutylicum</name>
    <dbReference type="NCBI Taxonomy" id="169679"/>
    <lineage>
        <taxon>Bacteria</taxon>
        <taxon>Bacillati</taxon>
        <taxon>Bacillota</taxon>
        <taxon>Clostridia</taxon>
        <taxon>Eubacteriales</taxon>
        <taxon>Clostridiaceae</taxon>
        <taxon>Clostridium</taxon>
    </lineage>
</organism>
<reference evidence="1 2" key="1">
    <citation type="submission" date="2016-05" db="EMBL/GenBank/DDBJ databases">
        <title>Microbial solvent formation.</title>
        <authorList>
            <person name="Poehlein A."/>
            <person name="Montoya Solano J.D."/>
            <person name="Flitsch S."/>
            <person name="Krabben P."/>
            <person name="Duerre P."/>
            <person name="Daniel R."/>
        </authorList>
    </citation>
    <scope>NUCLEOTIDE SEQUENCE [LARGE SCALE GENOMIC DNA]</scope>
    <source>
        <strain evidence="1 2">L1-8</strain>
    </source>
</reference>
<evidence type="ECO:0000313" key="2">
    <source>
        <dbReference type="Proteomes" id="UP000191154"/>
    </source>
</evidence>
<proteinExistence type="predicted"/>
<dbReference type="RefSeq" id="WP_077863743.1">
    <property type="nucleotide sequence ID" value="NZ_LZYZ01000001.1"/>
</dbReference>
<dbReference type="AlphaFoldDB" id="A0A1S8NI07"/>